<dbReference type="Gene3D" id="1.20.1050.10">
    <property type="match status" value="1"/>
</dbReference>
<dbReference type="SFLD" id="SFLDG00358">
    <property type="entry name" value="Main_(cytGST)"/>
    <property type="match status" value="1"/>
</dbReference>
<dbReference type="EC" id="2.5.1.18" evidence="2"/>
<evidence type="ECO:0000259" key="7">
    <source>
        <dbReference type="PROSITE" id="PS50405"/>
    </source>
</evidence>
<dbReference type="CDD" id="cd03048">
    <property type="entry name" value="GST_N_Ure2p_like"/>
    <property type="match status" value="1"/>
</dbReference>
<proteinExistence type="inferred from homology"/>
<evidence type="ECO:0000313" key="8">
    <source>
        <dbReference type="EMBL" id="KAK8083930.1"/>
    </source>
</evidence>
<accession>A0ABR1WN73</accession>
<dbReference type="InterPro" id="IPR036282">
    <property type="entry name" value="Glutathione-S-Trfase_C_sf"/>
</dbReference>
<dbReference type="InterPro" id="IPR004045">
    <property type="entry name" value="Glutathione_S-Trfase_N"/>
</dbReference>
<evidence type="ECO:0000256" key="5">
    <source>
        <dbReference type="RuleBase" id="RU003494"/>
    </source>
</evidence>
<dbReference type="InterPro" id="IPR004046">
    <property type="entry name" value="GST_C"/>
</dbReference>
<evidence type="ECO:0000256" key="1">
    <source>
        <dbReference type="ARBA" id="ARBA00007409"/>
    </source>
</evidence>
<evidence type="ECO:0000313" key="9">
    <source>
        <dbReference type="Proteomes" id="UP001446871"/>
    </source>
</evidence>
<keyword evidence="3" id="KW-0808">Transferase</keyword>
<dbReference type="EMBL" id="JAQQWM010000001">
    <property type="protein sequence ID" value="KAK8083930.1"/>
    <property type="molecule type" value="Genomic_DNA"/>
</dbReference>
<evidence type="ECO:0000259" key="6">
    <source>
        <dbReference type="PROSITE" id="PS50404"/>
    </source>
</evidence>
<dbReference type="InterPro" id="IPR010987">
    <property type="entry name" value="Glutathione-S-Trfase_C-like"/>
</dbReference>
<dbReference type="SFLD" id="SFLDS00019">
    <property type="entry name" value="Glutathione_Transferase_(cytos"/>
    <property type="match status" value="1"/>
</dbReference>
<keyword evidence="9" id="KW-1185">Reference proteome</keyword>
<dbReference type="PROSITE" id="PS50405">
    <property type="entry name" value="GST_CTER"/>
    <property type="match status" value="1"/>
</dbReference>
<dbReference type="Pfam" id="PF00043">
    <property type="entry name" value="GST_C"/>
    <property type="match status" value="1"/>
</dbReference>
<dbReference type="Pfam" id="PF02798">
    <property type="entry name" value="GST_N"/>
    <property type="match status" value="1"/>
</dbReference>
<feature type="domain" description="GST C-terminal" evidence="7">
    <location>
        <begin position="98"/>
        <end position="237"/>
    </location>
</feature>
<dbReference type="PANTHER" id="PTHR44051:SF20">
    <property type="entry name" value="GLUTATHIONE TRANSFERASE 1 (EUROFUNG)"/>
    <property type="match status" value="1"/>
</dbReference>
<evidence type="ECO:0000256" key="2">
    <source>
        <dbReference type="ARBA" id="ARBA00012452"/>
    </source>
</evidence>
<organism evidence="8 9">
    <name type="scientific">Apiospora saccharicola</name>
    <dbReference type="NCBI Taxonomy" id="335842"/>
    <lineage>
        <taxon>Eukaryota</taxon>
        <taxon>Fungi</taxon>
        <taxon>Dikarya</taxon>
        <taxon>Ascomycota</taxon>
        <taxon>Pezizomycotina</taxon>
        <taxon>Sordariomycetes</taxon>
        <taxon>Xylariomycetidae</taxon>
        <taxon>Amphisphaeriales</taxon>
        <taxon>Apiosporaceae</taxon>
        <taxon>Apiospora</taxon>
    </lineage>
</organism>
<comment type="catalytic activity">
    <reaction evidence="4">
        <text>RX + glutathione = an S-substituted glutathione + a halide anion + H(+)</text>
        <dbReference type="Rhea" id="RHEA:16437"/>
        <dbReference type="ChEBI" id="CHEBI:15378"/>
        <dbReference type="ChEBI" id="CHEBI:16042"/>
        <dbReference type="ChEBI" id="CHEBI:17792"/>
        <dbReference type="ChEBI" id="CHEBI:57925"/>
        <dbReference type="ChEBI" id="CHEBI:90779"/>
        <dbReference type="EC" id="2.5.1.18"/>
    </reaction>
</comment>
<protein>
    <recommendedName>
        <fullName evidence="2">glutathione transferase</fullName>
        <ecNumber evidence="2">2.5.1.18</ecNumber>
    </recommendedName>
</protein>
<dbReference type="SUPFAM" id="SSF47616">
    <property type="entry name" value="GST C-terminal domain-like"/>
    <property type="match status" value="1"/>
</dbReference>
<evidence type="ECO:0000256" key="4">
    <source>
        <dbReference type="ARBA" id="ARBA00047960"/>
    </source>
</evidence>
<comment type="caution">
    <text evidence="8">The sequence shown here is derived from an EMBL/GenBank/DDBJ whole genome shotgun (WGS) entry which is preliminary data.</text>
</comment>
<sequence>MQPIRVWITPPGPNPWKASFIKEDQRETPDLKKPPRVIFVLEELGTPYEVKSIKFDDVKKRPLTDVNPNGRVPAIEDPNHAGGLTLWESGAILTYLVEQYDTQHVLTYTDLADRHHLNHGQGPYYGAEAWFVNLHPEKVPTAIDRYTKQVTRVLEVLEGWLSDDGKGGKRKWLVGEKMTYADMAWAPWNDRVDTALGVPEPNKFDGFPHVKAWHDRMIERPAWKRSMELRARLMDEQGLQWNGIPKGITSFAEYEAMIKAGQDTGSQK</sequence>
<feature type="domain" description="GST N-terminal" evidence="6">
    <location>
        <begin position="21"/>
        <end position="104"/>
    </location>
</feature>
<dbReference type="Proteomes" id="UP001446871">
    <property type="component" value="Unassembled WGS sequence"/>
</dbReference>
<dbReference type="PANTHER" id="PTHR44051">
    <property type="entry name" value="GLUTATHIONE S-TRANSFERASE-RELATED"/>
    <property type="match status" value="1"/>
</dbReference>
<evidence type="ECO:0000256" key="3">
    <source>
        <dbReference type="ARBA" id="ARBA00022679"/>
    </source>
</evidence>
<dbReference type="PROSITE" id="PS50404">
    <property type="entry name" value="GST_NTER"/>
    <property type="match status" value="1"/>
</dbReference>
<name>A0ABR1WN73_9PEZI</name>
<comment type="similarity">
    <text evidence="1 5">Belongs to the GST superfamily.</text>
</comment>
<dbReference type="InterPro" id="IPR036249">
    <property type="entry name" value="Thioredoxin-like_sf"/>
</dbReference>
<reference evidence="8 9" key="1">
    <citation type="submission" date="2023-01" db="EMBL/GenBank/DDBJ databases">
        <title>Analysis of 21 Apiospora genomes using comparative genomics revels a genus with tremendous synthesis potential of carbohydrate active enzymes and secondary metabolites.</title>
        <authorList>
            <person name="Sorensen T."/>
        </authorList>
    </citation>
    <scope>NUCLEOTIDE SEQUENCE [LARGE SCALE GENOMIC DNA]</scope>
    <source>
        <strain evidence="8 9">CBS 83171</strain>
    </source>
</reference>
<dbReference type="Gene3D" id="3.40.30.10">
    <property type="entry name" value="Glutaredoxin"/>
    <property type="match status" value="1"/>
</dbReference>
<dbReference type="InterPro" id="IPR040079">
    <property type="entry name" value="Glutathione_S-Trfase"/>
</dbReference>
<dbReference type="SUPFAM" id="SSF52833">
    <property type="entry name" value="Thioredoxin-like"/>
    <property type="match status" value="1"/>
</dbReference>
<gene>
    <name evidence="8" type="ORF">PG996_002711</name>
</gene>